<dbReference type="InterPro" id="IPR036737">
    <property type="entry name" value="OmpA-like_sf"/>
</dbReference>
<dbReference type="SUPFAM" id="SSF82171">
    <property type="entry name" value="DPP6 N-terminal domain-like"/>
    <property type="match status" value="1"/>
</dbReference>
<comment type="caution">
    <text evidence="7">The sequence shown here is derived from an EMBL/GenBank/DDBJ whole genome shotgun (WGS) entry which is preliminary data.</text>
</comment>
<dbReference type="EMBL" id="PYGK01000019">
    <property type="protein sequence ID" value="PSL23071.1"/>
    <property type="molecule type" value="Genomic_DNA"/>
</dbReference>
<dbReference type="InterPro" id="IPR006664">
    <property type="entry name" value="OMP_bac"/>
</dbReference>
<dbReference type="RefSeq" id="WP_106605634.1">
    <property type="nucleotide sequence ID" value="NZ_PYGK01000019.1"/>
</dbReference>
<feature type="chain" id="PRO_5015186526" evidence="5">
    <location>
        <begin position="27"/>
        <end position="677"/>
    </location>
</feature>
<keyword evidence="5" id="KW-0732">Signal</keyword>
<dbReference type="InterPro" id="IPR011659">
    <property type="entry name" value="WD40"/>
</dbReference>
<dbReference type="SUPFAM" id="SSF48452">
    <property type="entry name" value="TPR-like"/>
    <property type="match status" value="1"/>
</dbReference>
<protein>
    <submittedName>
        <fullName evidence="7">Outer membrane protein OmpA-like peptidoglycan-associated protein</fullName>
    </submittedName>
</protein>
<evidence type="ECO:0000256" key="1">
    <source>
        <dbReference type="ARBA" id="ARBA00004442"/>
    </source>
</evidence>
<evidence type="ECO:0000313" key="8">
    <source>
        <dbReference type="Proteomes" id="UP000240978"/>
    </source>
</evidence>
<gene>
    <name evidence="7" type="ORF">CLV42_11991</name>
</gene>
<dbReference type="Gene3D" id="3.30.1330.60">
    <property type="entry name" value="OmpA-like domain"/>
    <property type="match status" value="1"/>
</dbReference>
<dbReference type="OrthoDB" id="9809364at2"/>
<comment type="subcellular location">
    <subcellularLocation>
        <location evidence="1">Cell outer membrane</location>
    </subcellularLocation>
</comment>
<evidence type="ECO:0000256" key="5">
    <source>
        <dbReference type="SAM" id="SignalP"/>
    </source>
</evidence>
<dbReference type="GO" id="GO:0009279">
    <property type="term" value="C:cell outer membrane"/>
    <property type="evidence" value="ECO:0007669"/>
    <property type="project" value="UniProtKB-SubCell"/>
</dbReference>
<evidence type="ECO:0000259" key="6">
    <source>
        <dbReference type="PROSITE" id="PS51123"/>
    </source>
</evidence>
<evidence type="ECO:0000256" key="3">
    <source>
        <dbReference type="ARBA" id="ARBA00023237"/>
    </source>
</evidence>
<proteinExistence type="predicted"/>
<accession>A0A2P8FMY1</accession>
<dbReference type="PANTHER" id="PTHR30329">
    <property type="entry name" value="STATOR ELEMENT OF FLAGELLAR MOTOR COMPLEX"/>
    <property type="match status" value="1"/>
</dbReference>
<dbReference type="Pfam" id="PF07676">
    <property type="entry name" value="PD40"/>
    <property type="match status" value="3"/>
</dbReference>
<keyword evidence="8" id="KW-1185">Reference proteome</keyword>
<evidence type="ECO:0000313" key="7">
    <source>
        <dbReference type="EMBL" id="PSL23071.1"/>
    </source>
</evidence>
<dbReference type="Pfam" id="PF00691">
    <property type="entry name" value="OmpA"/>
    <property type="match status" value="1"/>
</dbReference>
<sequence>MNRKHYTLPALLSAMLVMGMFKTASGQYIIKEANEQAILYNYASAIPLYQKAYKKKETVEAVRGLADSYRLLKDYPAAVSWYEKLVAMPEHTAADELHYAGILMNNEQYAAAKQVLTGYLGKTPGDKIAASMKAGCDSAVKWLATPVRGDMMNLKGLNSEWSDWSTAFMNGKVIFASDRPYDSLRRDALFNNTNIKRKRYGYTGNSYLHLYESKGLDSGHVIPMPRAVNGDYHSADASYTADGKTCYYAVTNLARKHGSLLGKEQPYTLNIELRAQQWNDSAGAWQKGAAFPYNEIFNYSVGDPFISADGKTLYFVADYGEKGNGGTDIYYSTLDAGGQWQLPVNMGPGINSAGNERSPMFDSTGVFYFSTDGRPGLGGLDIFRATKVNGAWEVLNMGVPVNSAQDDFAPAYNGTNSLYFSSNRKGGKGSDDLYRFTPAKILVFSLEGKALNKKTNAPLADAQITLRNKETGAVKNINTDSEGNFHFALDSLSAYGLDGEKALFRPEMGVAVITKGLTESAVLHRDLYLEKIEVVAVESKPKDPVPAKGVGVPTKIDLTGKFNPQNIYFDLGKADVRPDAAKELDKLINLMKENPSWKVDMSFHTDSRSDDNYNMKLSQRRAASTLAYFLSKGIDKKRLTAKGYGETRLINRCANGVRCSEAEHQANRRTEFVIFER</sequence>
<dbReference type="InterPro" id="IPR006665">
    <property type="entry name" value="OmpA-like"/>
</dbReference>
<dbReference type="PANTHER" id="PTHR30329:SF21">
    <property type="entry name" value="LIPOPROTEIN YIAD-RELATED"/>
    <property type="match status" value="1"/>
</dbReference>
<dbReference type="AlphaFoldDB" id="A0A2P8FMY1"/>
<organism evidence="7 8">
    <name type="scientific">Chitinophaga ginsengisoli</name>
    <dbReference type="NCBI Taxonomy" id="363837"/>
    <lineage>
        <taxon>Bacteria</taxon>
        <taxon>Pseudomonadati</taxon>
        <taxon>Bacteroidota</taxon>
        <taxon>Chitinophagia</taxon>
        <taxon>Chitinophagales</taxon>
        <taxon>Chitinophagaceae</taxon>
        <taxon>Chitinophaga</taxon>
    </lineage>
</organism>
<dbReference type="PROSITE" id="PS51123">
    <property type="entry name" value="OMPA_2"/>
    <property type="match status" value="1"/>
</dbReference>
<name>A0A2P8FMY1_9BACT</name>
<dbReference type="PRINTS" id="PR01021">
    <property type="entry name" value="OMPADOMAIN"/>
</dbReference>
<dbReference type="InterPro" id="IPR050330">
    <property type="entry name" value="Bact_OuterMem_StrucFunc"/>
</dbReference>
<dbReference type="InterPro" id="IPR011990">
    <property type="entry name" value="TPR-like_helical_dom_sf"/>
</dbReference>
<dbReference type="Proteomes" id="UP000240978">
    <property type="component" value="Unassembled WGS sequence"/>
</dbReference>
<dbReference type="CDD" id="cd07185">
    <property type="entry name" value="OmpA_C-like"/>
    <property type="match status" value="1"/>
</dbReference>
<dbReference type="Gene3D" id="1.25.40.10">
    <property type="entry name" value="Tetratricopeptide repeat domain"/>
    <property type="match status" value="1"/>
</dbReference>
<reference evidence="7 8" key="1">
    <citation type="submission" date="2018-03" db="EMBL/GenBank/DDBJ databases">
        <title>Genomic Encyclopedia of Archaeal and Bacterial Type Strains, Phase II (KMG-II): from individual species to whole genera.</title>
        <authorList>
            <person name="Goeker M."/>
        </authorList>
    </citation>
    <scope>NUCLEOTIDE SEQUENCE [LARGE SCALE GENOMIC DNA]</scope>
    <source>
        <strain evidence="7 8">DSM 18107</strain>
    </source>
</reference>
<evidence type="ECO:0000256" key="2">
    <source>
        <dbReference type="ARBA" id="ARBA00023136"/>
    </source>
</evidence>
<keyword evidence="3" id="KW-0998">Cell outer membrane</keyword>
<keyword evidence="2 4" id="KW-0472">Membrane</keyword>
<feature type="domain" description="OmpA-like" evidence="6">
    <location>
        <begin position="556"/>
        <end position="677"/>
    </location>
</feature>
<feature type="signal peptide" evidence="5">
    <location>
        <begin position="1"/>
        <end position="26"/>
    </location>
</feature>
<evidence type="ECO:0000256" key="4">
    <source>
        <dbReference type="PROSITE-ProRule" id="PRU00473"/>
    </source>
</evidence>
<dbReference type="SUPFAM" id="SSF103088">
    <property type="entry name" value="OmpA-like"/>
    <property type="match status" value="1"/>
</dbReference>